<evidence type="ECO:0000313" key="5">
    <source>
        <dbReference type="EMBL" id="NBI06798.1"/>
    </source>
</evidence>
<dbReference type="InterPro" id="IPR002869">
    <property type="entry name" value="Pyrv_flavodox_OxRed_cen"/>
</dbReference>
<organism evidence="5 6">
    <name type="scientific">Senegalia massiliensis</name>
    <dbReference type="NCBI Taxonomy" id="1720316"/>
    <lineage>
        <taxon>Bacteria</taxon>
        <taxon>Bacillati</taxon>
        <taxon>Bacillota</taxon>
        <taxon>Clostridia</taxon>
        <taxon>Eubacteriales</taxon>
        <taxon>Clostridiaceae</taxon>
        <taxon>Senegalia</taxon>
    </lineage>
</organism>
<evidence type="ECO:0000259" key="3">
    <source>
        <dbReference type="Pfam" id="PF01855"/>
    </source>
</evidence>
<dbReference type="InterPro" id="IPR002880">
    <property type="entry name" value="Pyrv_Fd/Flavodoxin_OxRdtase_N"/>
</dbReference>
<feature type="domain" description="Pyruvate flavodoxin/ferredoxin oxidoreductase pyrimidine binding" evidence="3">
    <location>
        <begin position="193"/>
        <end position="431"/>
    </location>
</feature>
<gene>
    <name evidence="5" type="ORF">D3Z33_07975</name>
</gene>
<dbReference type="FunFam" id="3.40.50.970:FF:000022">
    <property type="entry name" value="2-oxoglutarate ferredoxin oxidoreductase alpha subunit"/>
    <property type="match status" value="1"/>
</dbReference>
<dbReference type="Pfam" id="PF17147">
    <property type="entry name" value="PFOR_II"/>
    <property type="match status" value="1"/>
</dbReference>
<dbReference type="InterPro" id="IPR029061">
    <property type="entry name" value="THDP-binding"/>
</dbReference>
<keyword evidence="1" id="KW-0560">Oxidoreductase</keyword>
<proteinExistence type="predicted"/>
<comment type="caution">
    <text evidence="5">The sequence shown here is derived from an EMBL/GenBank/DDBJ whole genome shotgun (WGS) entry which is preliminary data.</text>
</comment>
<feature type="domain" description="Pyruvate/ketoisovalerate oxidoreductase catalytic" evidence="2">
    <location>
        <begin position="11"/>
        <end position="165"/>
    </location>
</feature>
<dbReference type="EMBL" id="QXXA01000007">
    <property type="protein sequence ID" value="NBI06798.1"/>
    <property type="molecule type" value="Genomic_DNA"/>
</dbReference>
<dbReference type="CDD" id="cd07034">
    <property type="entry name" value="TPP_PYR_PFOR_IOR-alpha_like"/>
    <property type="match status" value="1"/>
</dbReference>
<dbReference type="InterPro" id="IPR033412">
    <property type="entry name" value="PFOR_II"/>
</dbReference>
<dbReference type="PANTHER" id="PTHR32154">
    <property type="entry name" value="PYRUVATE-FLAVODOXIN OXIDOREDUCTASE-RELATED"/>
    <property type="match status" value="1"/>
</dbReference>
<sequence>MKYNILIGGSAGQGMDTISSLLEKILQRKGYYVFSNKDYMSRVRGGHNFIQIRFGNEPIYSYDDKLDIIIGLDQNSVEFHSKNLKKDGVFLCDDKIKWEDERRITIPMLKIAKEIGQARVFGTVGMGAIIKLLSLDDSKIEEVFNEKWDEKIANDNIEAFNKGYEYVDSKYKPKKGEAKDTLLINGNQAIALGALAGGLSFYGAYPMTPSTSIMTYLSTKQNDAGIVVEQAEDEIAAINMAIGASFTGVRAMTGTSGGGFSLMTEALGLAGITETPLVTVNVQRPGPATGLPTRTEQSDLSFILTASHGEIPRMVLSVKNPEDAFYQTARALNIADKYQMLVIILNDQFLADANQTVNKFDFDKVTIERHISGENDINKDDYKRYEITENGLSKRIIPGKIEGVTVLADSDEHDEYGHITEESEVRISQMDKRMKRMELLKDELIEPDYFGVDDPETLLIGWGSLYGGLREAVETLKDDGEKIGALIFGDIYPLPTKLLEKYSKNAKNIVNVEQNFNGQLAKFIRQETGIHCNKSILKYDGRQLYGKEIVSKLQEEVL</sequence>
<protein>
    <submittedName>
        <fullName evidence="5">2-oxoacid:acceptor oxidoreductase subunit alpha</fullName>
    </submittedName>
</protein>
<dbReference type="NCBIfam" id="TIGR03710">
    <property type="entry name" value="OAFO_sf"/>
    <property type="match status" value="1"/>
</dbReference>
<dbReference type="AlphaFoldDB" id="A0A845R020"/>
<dbReference type="InterPro" id="IPR019752">
    <property type="entry name" value="Pyrv/ketoisovalerate_OxRed_cat"/>
</dbReference>
<feature type="domain" description="Pyruvate:ferredoxin oxidoreductase core" evidence="4">
    <location>
        <begin position="456"/>
        <end position="547"/>
    </location>
</feature>
<dbReference type="GO" id="GO:0006979">
    <property type="term" value="P:response to oxidative stress"/>
    <property type="evidence" value="ECO:0007669"/>
    <property type="project" value="TreeGrafter"/>
</dbReference>
<dbReference type="InterPro" id="IPR009014">
    <property type="entry name" value="Transketo_C/PFOR_II"/>
</dbReference>
<dbReference type="SUPFAM" id="SSF53323">
    <property type="entry name" value="Pyruvate-ferredoxin oxidoreductase, PFOR, domain III"/>
    <property type="match status" value="1"/>
</dbReference>
<dbReference type="GO" id="GO:0016903">
    <property type="term" value="F:oxidoreductase activity, acting on the aldehyde or oxo group of donors"/>
    <property type="evidence" value="ECO:0007669"/>
    <property type="project" value="InterPro"/>
</dbReference>
<dbReference type="PANTHER" id="PTHR32154:SF20">
    <property type="entry name" value="2-OXOGLUTARATE OXIDOREDUCTASE SUBUNIT KORA"/>
    <property type="match status" value="1"/>
</dbReference>
<dbReference type="InterPro" id="IPR050722">
    <property type="entry name" value="Pyruvate:ferred/Flavod_OxRd"/>
</dbReference>
<dbReference type="Gene3D" id="3.40.920.10">
    <property type="entry name" value="Pyruvate-ferredoxin oxidoreductase, PFOR, domain III"/>
    <property type="match status" value="1"/>
</dbReference>
<evidence type="ECO:0000259" key="2">
    <source>
        <dbReference type="Pfam" id="PF01558"/>
    </source>
</evidence>
<dbReference type="Proteomes" id="UP000467132">
    <property type="component" value="Unassembled WGS sequence"/>
</dbReference>
<dbReference type="Pfam" id="PF01855">
    <property type="entry name" value="POR_N"/>
    <property type="match status" value="1"/>
</dbReference>
<dbReference type="Gene3D" id="3.40.50.920">
    <property type="match status" value="1"/>
</dbReference>
<dbReference type="RefSeq" id="WP_160197267.1">
    <property type="nucleotide sequence ID" value="NZ_QXXA01000007.1"/>
</dbReference>
<dbReference type="InterPro" id="IPR022367">
    <property type="entry name" value="2-oxoacid/accept_OxRdtase_asu"/>
</dbReference>
<name>A0A845R020_9CLOT</name>
<accession>A0A845R020</accession>
<keyword evidence="6" id="KW-1185">Reference proteome</keyword>
<evidence type="ECO:0000256" key="1">
    <source>
        <dbReference type="ARBA" id="ARBA00023002"/>
    </source>
</evidence>
<evidence type="ECO:0000313" key="6">
    <source>
        <dbReference type="Proteomes" id="UP000467132"/>
    </source>
</evidence>
<reference evidence="5 6" key="1">
    <citation type="submission" date="2018-08" db="EMBL/GenBank/DDBJ databases">
        <title>Murine metabolic-syndrome-specific gut microbial biobank.</title>
        <authorList>
            <person name="Liu C."/>
        </authorList>
    </citation>
    <scope>NUCLEOTIDE SEQUENCE [LARGE SCALE GENOMIC DNA]</scope>
    <source>
        <strain evidence="5 6">583</strain>
    </source>
</reference>
<dbReference type="Pfam" id="PF01558">
    <property type="entry name" value="POR"/>
    <property type="match status" value="1"/>
</dbReference>
<dbReference type="SUPFAM" id="SSF52518">
    <property type="entry name" value="Thiamin diphosphate-binding fold (THDP-binding)"/>
    <property type="match status" value="1"/>
</dbReference>
<dbReference type="SUPFAM" id="SSF52922">
    <property type="entry name" value="TK C-terminal domain-like"/>
    <property type="match status" value="1"/>
</dbReference>
<dbReference type="Gene3D" id="3.40.50.970">
    <property type="match status" value="1"/>
</dbReference>
<dbReference type="OrthoDB" id="9794954at2"/>
<evidence type="ECO:0000259" key="4">
    <source>
        <dbReference type="Pfam" id="PF17147"/>
    </source>
</evidence>